<protein>
    <submittedName>
        <fullName evidence="7">ABC transporter substrate-binding protein</fullName>
    </submittedName>
</protein>
<evidence type="ECO:0000259" key="6">
    <source>
        <dbReference type="PROSITE" id="PS50983"/>
    </source>
</evidence>
<dbReference type="InterPro" id="IPR051313">
    <property type="entry name" value="Bact_iron-sidero_bind"/>
</dbReference>
<dbReference type="PROSITE" id="PS51257">
    <property type="entry name" value="PROKAR_LIPOPROTEIN"/>
    <property type="match status" value="1"/>
</dbReference>
<keyword evidence="4" id="KW-0732">Signal</keyword>
<evidence type="ECO:0000256" key="1">
    <source>
        <dbReference type="ARBA" id="ARBA00004196"/>
    </source>
</evidence>
<feature type="region of interest" description="Disordered" evidence="5">
    <location>
        <begin position="30"/>
        <end position="54"/>
    </location>
</feature>
<name>A0A9X1WLD8_9CORY</name>
<proteinExistence type="inferred from homology"/>
<dbReference type="Proteomes" id="UP001139207">
    <property type="component" value="Unassembled WGS sequence"/>
</dbReference>
<reference evidence="7" key="1">
    <citation type="submission" date="2022-04" db="EMBL/GenBank/DDBJ databases">
        <title>Corynebacterium kalidii LD5P10.</title>
        <authorList>
            <person name="Sun J.Q."/>
        </authorList>
    </citation>
    <scope>NUCLEOTIDE SEQUENCE</scope>
    <source>
        <strain evidence="7">LD5P10</strain>
    </source>
</reference>
<dbReference type="GO" id="GO:0030288">
    <property type="term" value="C:outer membrane-bounded periplasmic space"/>
    <property type="evidence" value="ECO:0007669"/>
    <property type="project" value="TreeGrafter"/>
</dbReference>
<feature type="domain" description="Fe/B12 periplasmic-binding" evidence="6">
    <location>
        <begin position="73"/>
        <end position="334"/>
    </location>
</feature>
<evidence type="ECO:0000313" key="7">
    <source>
        <dbReference type="EMBL" id="MCJ7859465.1"/>
    </source>
</evidence>
<evidence type="ECO:0000256" key="3">
    <source>
        <dbReference type="ARBA" id="ARBA00022448"/>
    </source>
</evidence>
<dbReference type="EMBL" id="JALIEA010000017">
    <property type="protein sequence ID" value="MCJ7859465.1"/>
    <property type="molecule type" value="Genomic_DNA"/>
</dbReference>
<comment type="caution">
    <text evidence="7">The sequence shown here is derived from an EMBL/GenBank/DDBJ whole genome shotgun (WGS) entry which is preliminary data.</text>
</comment>
<evidence type="ECO:0000256" key="4">
    <source>
        <dbReference type="ARBA" id="ARBA00022729"/>
    </source>
</evidence>
<evidence type="ECO:0000256" key="2">
    <source>
        <dbReference type="ARBA" id="ARBA00008814"/>
    </source>
</evidence>
<dbReference type="AlphaFoldDB" id="A0A9X1WLD8"/>
<dbReference type="Pfam" id="PF01497">
    <property type="entry name" value="Peripla_BP_2"/>
    <property type="match status" value="1"/>
</dbReference>
<evidence type="ECO:0000313" key="8">
    <source>
        <dbReference type="Proteomes" id="UP001139207"/>
    </source>
</evidence>
<organism evidence="7 8">
    <name type="scientific">Corynebacterium kalidii</name>
    <dbReference type="NCBI Taxonomy" id="2931982"/>
    <lineage>
        <taxon>Bacteria</taxon>
        <taxon>Bacillati</taxon>
        <taxon>Actinomycetota</taxon>
        <taxon>Actinomycetes</taxon>
        <taxon>Mycobacteriales</taxon>
        <taxon>Corynebacteriaceae</taxon>
        <taxon>Corynebacterium</taxon>
    </lineage>
</organism>
<dbReference type="InterPro" id="IPR002491">
    <property type="entry name" value="ABC_transptr_periplasmic_BD"/>
</dbReference>
<keyword evidence="8" id="KW-1185">Reference proteome</keyword>
<gene>
    <name evidence="7" type="ORF">MUN33_12210</name>
</gene>
<accession>A0A9X1WLD8</accession>
<keyword evidence="3" id="KW-0813">Transport</keyword>
<dbReference type="RefSeq" id="WP_244805192.1">
    <property type="nucleotide sequence ID" value="NZ_JALIEA010000017.1"/>
</dbReference>
<dbReference type="GO" id="GO:1901678">
    <property type="term" value="P:iron coordination entity transport"/>
    <property type="evidence" value="ECO:0007669"/>
    <property type="project" value="UniProtKB-ARBA"/>
</dbReference>
<feature type="compositionally biased region" description="Low complexity" evidence="5">
    <location>
        <begin position="30"/>
        <end position="49"/>
    </location>
</feature>
<dbReference type="PANTHER" id="PTHR30532:SF24">
    <property type="entry name" value="FERRIC ENTEROBACTIN-BINDING PERIPLASMIC PROTEIN FEPB"/>
    <property type="match status" value="1"/>
</dbReference>
<evidence type="ECO:0000256" key="5">
    <source>
        <dbReference type="SAM" id="MobiDB-lite"/>
    </source>
</evidence>
<dbReference type="PANTHER" id="PTHR30532">
    <property type="entry name" value="IRON III DICITRATE-BINDING PERIPLASMIC PROTEIN"/>
    <property type="match status" value="1"/>
</dbReference>
<comment type="subcellular location">
    <subcellularLocation>
        <location evidence="1">Cell envelope</location>
    </subcellularLocation>
</comment>
<dbReference type="SUPFAM" id="SSF53807">
    <property type="entry name" value="Helical backbone' metal receptor"/>
    <property type="match status" value="1"/>
</dbReference>
<comment type="similarity">
    <text evidence="2">Belongs to the bacterial solute-binding protein 8 family.</text>
</comment>
<sequence length="342" mass="36740">MLHTARRLPSRSLRRTLAATALVGGLVLTGCTSEDSGSESDSGNGTSDSAGAEQSEVTIENMYGEATYHTNPEKVVAIGTAVDSLLALGITPDVIVERGDDADADWKNPQLDGVERIPMSEEFPLEEVVAHDPDLVVGDTYRIKEDAYNELSKVTDVLPGMDQDANWEPQLKALAEIYGMEDKAQEVIDADEEAFAAVREELPGLEGKTALTVQDRGGQFVAIAGEDNIANKFYSRLGMTLPASFTDGSLKIEAGRAPISYERVSDLAANFMGMYATEGMDKIRAIPGYDQLPQVASGAVVEDNKAVMAALNIPSSLSNAWLLEQLRDQLEIVDGEDPVDAQ</sequence>
<dbReference type="PROSITE" id="PS50983">
    <property type="entry name" value="FE_B12_PBP"/>
    <property type="match status" value="1"/>
</dbReference>
<dbReference type="Gene3D" id="3.40.50.1980">
    <property type="entry name" value="Nitrogenase molybdenum iron protein domain"/>
    <property type="match status" value="2"/>
</dbReference>